<evidence type="ECO:0008006" key="5">
    <source>
        <dbReference type="Google" id="ProtNLM"/>
    </source>
</evidence>
<gene>
    <name evidence="1" type="ORF">BJG266_LOCUS7629</name>
    <name evidence="2" type="ORF">QVE165_LOCUS32805</name>
</gene>
<reference evidence="1" key="1">
    <citation type="submission" date="2021-02" db="EMBL/GenBank/DDBJ databases">
        <authorList>
            <person name="Nowell W R."/>
        </authorList>
    </citation>
    <scope>NUCLEOTIDE SEQUENCE</scope>
</reference>
<keyword evidence="3" id="KW-1185">Reference proteome</keyword>
<dbReference type="EMBL" id="CAJNOI010000023">
    <property type="protein sequence ID" value="CAF0846982.1"/>
    <property type="molecule type" value="Genomic_DNA"/>
</dbReference>
<protein>
    <recommendedName>
        <fullName evidence="5">SnoaL-like domain-containing protein</fullName>
    </recommendedName>
</protein>
<accession>A0A813VR63</accession>
<dbReference type="AlphaFoldDB" id="A0A813VR63"/>
<organism evidence="1 4">
    <name type="scientific">Adineta steineri</name>
    <dbReference type="NCBI Taxonomy" id="433720"/>
    <lineage>
        <taxon>Eukaryota</taxon>
        <taxon>Metazoa</taxon>
        <taxon>Spiralia</taxon>
        <taxon>Gnathifera</taxon>
        <taxon>Rotifera</taxon>
        <taxon>Eurotatoria</taxon>
        <taxon>Bdelloidea</taxon>
        <taxon>Adinetida</taxon>
        <taxon>Adinetidae</taxon>
        <taxon>Adineta</taxon>
    </lineage>
</organism>
<comment type="caution">
    <text evidence="1">The sequence shown here is derived from an EMBL/GenBank/DDBJ whole genome shotgun (WGS) entry which is preliminary data.</text>
</comment>
<dbReference type="OrthoDB" id="9971334at2759"/>
<proteinExistence type="predicted"/>
<dbReference type="Proteomes" id="UP000663832">
    <property type="component" value="Unassembled WGS sequence"/>
</dbReference>
<evidence type="ECO:0000313" key="2">
    <source>
        <dbReference type="EMBL" id="CAF1329454.1"/>
    </source>
</evidence>
<dbReference type="Gene3D" id="3.10.450.50">
    <property type="match status" value="1"/>
</dbReference>
<dbReference type="InterPro" id="IPR032710">
    <property type="entry name" value="NTF2-like_dom_sf"/>
</dbReference>
<sequence length="121" mass="14422">MLTKEFAFNFTNEWINSWNCHDIDKIMIHYDDSIDFTSPFIIQFNNDPNGRISNKNDLKDYFSRALNKFQDLHFELLNTFLSVNSLIIHYKSVNNMIAAEYFEFNDHGKIIQVKAHYLNSF</sequence>
<evidence type="ECO:0000313" key="4">
    <source>
        <dbReference type="Proteomes" id="UP000663877"/>
    </source>
</evidence>
<dbReference type="Proteomes" id="UP000663877">
    <property type="component" value="Unassembled WGS sequence"/>
</dbReference>
<name>A0A813VR63_9BILA</name>
<dbReference type="EMBL" id="CAJNOM010000294">
    <property type="protein sequence ID" value="CAF1329454.1"/>
    <property type="molecule type" value="Genomic_DNA"/>
</dbReference>
<evidence type="ECO:0000313" key="1">
    <source>
        <dbReference type="EMBL" id="CAF0846982.1"/>
    </source>
</evidence>
<dbReference type="SUPFAM" id="SSF54427">
    <property type="entry name" value="NTF2-like"/>
    <property type="match status" value="1"/>
</dbReference>
<evidence type="ECO:0000313" key="3">
    <source>
        <dbReference type="Proteomes" id="UP000663832"/>
    </source>
</evidence>